<gene>
    <name evidence="2" type="ORF">JKP34_08325</name>
</gene>
<keyword evidence="3" id="KW-1185">Reference proteome</keyword>
<dbReference type="Gene3D" id="2.160.20.120">
    <property type="match status" value="1"/>
</dbReference>
<evidence type="ECO:0000313" key="2">
    <source>
        <dbReference type="EMBL" id="MBL0765250.1"/>
    </source>
</evidence>
<accession>A0A937A7Y6</accession>
<dbReference type="EMBL" id="JAERQG010000002">
    <property type="protein sequence ID" value="MBL0765250.1"/>
    <property type="molecule type" value="Genomic_DNA"/>
</dbReference>
<dbReference type="InterPro" id="IPR021255">
    <property type="entry name" value="DUF2807"/>
</dbReference>
<name>A0A937A7Y6_9BACT</name>
<protein>
    <submittedName>
        <fullName evidence="2">DUF2807 domain-containing protein</fullName>
    </submittedName>
</protein>
<proteinExistence type="predicted"/>
<dbReference type="AlphaFoldDB" id="A0A937A7Y6"/>
<dbReference type="Pfam" id="PF10988">
    <property type="entry name" value="DUF2807"/>
    <property type="match status" value="1"/>
</dbReference>
<feature type="domain" description="Putative auto-transporter adhesin head GIN" evidence="1">
    <location>
        <begin position="48"/>
        <end position="233"/>
    </location>
</feature>
<comment type="caution">
    <text evidence="2">The sequence shown here is derived from an EMBL/GenBank/DDBJ whole genome shotgun (WGS) entry which is preliminary data.</text>
</comment>
<dbReference type="RefSeq" id="WP_201919691.1">
    <property type="nucleotide sequence ID" value="NZ_JAERQG010000002.1"/>
</dbReference>
<dbReference type="PROSITE" id="PS51257">
    <property type="entry name" value="PROKAR_LIPOPROTEIN"/>
    <property type="match status" value="1"/>
</dbReference>
<dbReference type="Proteomes" id="UP000642920">
    <property type="component" value="Unassembled WGS sequence"/>
</dbReference>
<organism evidence="2 3">
    <name type="scientific">Marivirga atlantica</name>
    <dbReference type="NCBI Taxonomy" id="1548457"/>
    <lineage>
        <taxon>Bacteria</taxon>
        <taxon>Pseudomonadati</taxon>
        <taxon>Bacteroidota</taxon>
        <taxon>Cytophagia</taxon>
        <taxon>Cytophagales</taxon>
        <taxon>Marivirgaceae</taxon>
        <taxon>Marivirga</taxon>
    </lineage>
</organism>
<reference evidence="2" key="1">
    <citation type="submission" date="2021-01" db="EMBL/GenBank/DDBJ databases">
        <title>Marivirga sp. nov., isolated from intertidal surface sediments.</title>
        <authorList>
            <person name="Zhang M."/>
        </authorList>
    </citation>
    <scope>NUCLEOTIDE SEQUENCE</scope>
    <source>
        <strain evidence="2">SM1354</strain>
    </source>
</reference>
<evidence type="ECO:0000259" key="1">
    <source>
        <dbReference type="Pfam" id="PF10988"/>
    </source>
</evidence>
<evidence type="ECO:0000313" key="3">
    <source>
        <dbReference type="Proteomes" id="UP000642920"/>
    </source>
</evidence>
<sequence length="251" mass="28576">MEILRRLIYLAPLFSIFLVSGCNNENAPDCFKESGKLETVTITTFDSFETLVIHDDISVEIIETENDDYFELSYGKNLLSKVDFESINDSLLVYNNNRCGWVRNFNKPELKWYTSKATNTIISLSIGKIRNKDTLRNNLQVRTENAISEVNLTVNNNYTRLISNSATNFTLTGFTDKLQMISYFGDGQYDGKNLVCREADILQRGYNNMWVNAVETLEVRVENAGIVYYTGAPDLQQQVSNGGKLVYVEAF</sequence>